<gene>
    <name evidence="2" type="ORF">CSX02_00745</name>
</gene>
<dbReference type="Pfam" id="PF13566">
    <property type="entry name" value="DUF4130"/>
    <property type="match status" value="1"/>
</dbReference>
<evidence type="ECO:0000259" key="1">
    <source>
        <dbReference type="Pfam" id="PF13566"/>
    </source>
</evidence>
<feature type="domain" description="DUF4130" evidence="1">
    <location>
        <begin position="85"/>
        <end position="248"/>
    </location>
</feature>
<keyword evidence="3" id="KW-1185">Reference proteome</keyword>
<dbReference type="InterPro" id="IPR023875">
    <property type="entry name" value="DNA_repair_put"/>
</dbReference>
<dbReference type="AlphaFoldDB" id="A0A2G3E6H4"/>
<comment type="caution">
    <text evidence="2">The sequence shown here is derived from an EMBL/GenBank/DDBJ whole genome shotgun (WGS) entry which is preliminary data.</text>
</comment>
<dbReference type="EMBL" id="PDYG01000002">
    <property type="protein sequence ID" value="PHU38866.1"/>
    <property type="molecule type" value="Genomic_DNA"/>
</dbReference>
<proteinExistence type="predicted"/>
<dbReference type="Proteomes" id="UP000224563">
    <property type="component" value="Unassembled WGS sequence"/>
</dbReference>
<evidence type="ECO:0000313" key="2">
    <source>
        <dbReference type="EMBL" id="PHU38866.1"/>
    </source>
</evidence>
<accession>A0A2G3E6H4</accession>
<dbReference type="NCBIfam" id="TIGR03915">
    <property type="entry name" value="SAM_7_link_chp"/>
    <property type="match status" value="1"/>
</dbReference>
<sequence>MIYYCCEKDWESVLTCIYEAWTQKRGQANIQLIFEPVVQYTLFDEYIHVKADTALAEKVVDAVNRKLSPQFYYEIAHVGMYEAPDVADVLFRVLLLGFAYGPYVLEMVQYKDIMRFREMRCSIGNEISHFREFTRFHEVNHRYVAIIEPRSRIIPALAEVFLDRMPSESWMIADLTNRMAVVHPKDGFYQFVDLTAEEMERLMEIEKNNDRMEVLWKIFFETTAIQERKNERCQKNLYPIWTRKHAVEFMEMRTEKQTCCENENVL</sequence>
<reference evidence="2 3" key="2">
    <citation type="submission" date="2017-10" db="EMBL/GenBank/DDBJ databases">
        <authorList>
            <person name="Banno H."/>
            <person name="Chua N.-H."/>
        </authorList>
    </citation>
    <scope>NUCLEOTIDE SEQUENCE [LARGE SCALE GENOMIC DNA]</scope>
    <source>
        <strain evidence="2 3">JK623</strain>
    </source>
</reference>
<protein>
    <submittedName>
        <fullName evidence="2">DNA metabolism protein</fullName>
    </submittedName>
</protein>
<evidence type="ECO:0000313" key="3">
    <source>
        <dbReference type="Proteomes" id="UP000224563"/>
    </source>
</evidence>
<organism evidence="2 3">
    <name type="scientific">Agathobacter ruminis</name>
    <dbReference type="NCBI Taxonomy" id="1712665"/>
    <lineage>
        <taxon>Bacteria</taxon>
        <taxon>Bacillati</taxon>
        <taxon>Bacillota</taxon>
        <taxon>Clostridia</taxon>
        <taxon>Lachnospirales</taxon>
        <taxon>Lachnospiraceae</taxon>
        <taxon>Agathobacter</taxon>
    </lineage>
</organism>
<name>A0A2G3E6H4_9FIRM</name>
<reference evidence="2 3" key="1">
    <citation type="submission" date="2017-10" db="EMBL/GenBank/DDBJ databases">
        <title>Resolving the taxonomy of Roseburia spp., Eubacterium rectale and Agathobacter spp. through phylogenomic analysis.</title>
        <authorList>
            <person name="Sheridan P.O."/>
            <person name="Walker A.W."/>
            <person name="Duncan S.H."/>
            <person name="Scott K.P."/>
            <person name="Toole P.W.O."/>
            <person name="Luis P."/>
            <person name="Flint H.J."/>
        </authorList>
    </citation>
    <scope>NUCLEOTIDE SEQUENCE [LARGE SCALE GENOMIC DNA]</scope>
    <source>
        <strain evidence="2 3">JK623</strain>
    </source>
</reference>
<dbReference type="InterPro" id="IPR025404">
    <property type="entry name" value="DUF4130"/>
</dbReference>
<dbReference type="RefSeq" id="WP_099385261.1">
    <property type="nucleotide sequence ID" value="NZ_JANSWH010000069.1"/>
</dbReference>